<proteinExistence type="predicted"/>
<reference evidence="2 3" key="1">
    <citation type="journal article" date="2018" name="BMC Genomics">
        <title>The genome of Naegleria lovaniensis, the basis for a comparative approach to unravel pathogenicity factors of the human pathogenic amoeba N. fowleri.</title>
        <authorList>
            <person name="Liechti N."/>
            <person name="Schurch N."/>
            <person name="Bruggmann R."/>
            <person name="Wittwer M."/>
        </authorList>
    </citation>
    <scope>NUCLEOTIDE SEQUENCE [LARGE SCALE GENOMIC DNA]</scope>
    <source>
        <strain evidence="2 3">ATCC 30569</strain>
    </source>
</reference>
<evidence type="ECO:0000313" key="3">
    <source>
        <dbReference type="Proteomes" id="UP000816034"/>
    </source>
</evidence>
<feature type="transmembrane region" description="Helical" evidence="1">
    <location>
        <begin position="88"/>
        <end position="107"/>
    </location>
</feature>
<feature type="transmembrane region" description="Helical" evidence="1">
    <location>
        <begin position="119"/>
        <end position="144"/>
    </location>
</feature>
<feature type="transmembrane region" description="Helical" evidence="1">
    <location>
        <begin position="58"/>
        <end position="76"/>
    </location>
</feature>
<organism evidence="2 3">
    <name type="scientific">Naegleria lovaniensis</name>
    <name type="common">Amoeba</name>
    <dbReference type="NCBI Taxonomy" id="51637"/>
    <lineage>
        <taxon>Eukaryota</taxon>
        <taxon>Discoba</taxon>
        <taxon>Heterolobosea</taxon>
        <taxon>Tetramitia</taxon>
        <taxon>Eutetramitia</taxon>
        <taxon>Vahlkampfiidae</taxon>
        <taxon>Naegleria</taxon>
    </lineage>
</organism>
<dbReference type="AlphaFoldDB" id="A0AA88GMX8"/>
<keyword evidence="1" id="KW-0472">Membrane</keyword>
<evidence type="ECO:0000313" key="2">
    <source>
        <dbReference type="EMBL" id="KAG2383290.1"/>
    </source>
</evidence>
<keyword evidence="1" id="KW-1133">Transmembrane helix</keyword>
<dbReference type="GeneID" id="68097082"/>
<sequence length="232" mass="25863">MIESMNDTFITNNTTTSMSGPCHPLLLNLGSLSMEPFNATISNGLCPETVFSVSLSSFELFIFTILAPLSVLGLIWMRKSRHLQARGLFTLIWTTLSCAFGIVFPTLRWAIGRKIFPCGLYILIIFNIPQVISLPCICKCLALYAKFKLYRLLDEKKQLSNCEISSDVVDTVSTNTTTAAFQVDVTQNNKIPRAQSLDIVQTPKSQCDHTPTVTFQSPSTTRNPKILQRSMN</sequence>
<keyword evidence="1" id="KW-0812">Transmembrane</keyword>
<protein>
    <submittedName>
        <fullName evidence="2">Uncharacterized protein</fullName>
    </submittedName>
</protein>
<gene>
    <name evidence="2" type="ORF">C9374_004627</name>
</gene>
<dbReference type="EMBL" id="PYSW02000021">
    <property type="protein sequence ID" value="KAG2383290.1"/>
    <property type="molecule type" value="Genomic_DNA"/>
</dbReference>
<dbReference type="Proteomes" id="UP000816034">
    <property type="component" value="Unassembled WGS sequence"/>
</dbReference>
<comment type="caution">
    <text evidence="2">The sequence shown here is derived from an EMBL/GenBank/DDBJ whole genome shotgun (WGS) entry which is preliminary data.</text>
</comment>
<keyword evidence="3" id="KW-1185">Reference proteome</keyword>
<evidence type="ECO:0000256" key="1">
    <source>
        <dbReference type="SAM" id="Phobius"/>
    </source>
</evidence>
<dbReference type="RefSeq" id="XP_044548969.1">
    <property type="nucleotide sequence ID" value="XM_044694287.1"/>
</dbReference>
<name>A0AA88GMX8_NAELO</name>
<accession>A0AA88GMX8</accession>